<dbReference type="AlphaFoldDB" id="T1EZQ0"/>
<reference evidence="4" key="1">
    <citation type="submission" date="2012-12" db="EMBL/GenBank/DDBJ databases">
        <authorList>
            <person name="Hellsten U."/>
            <person name="Grimwood J."/>
            <person name="Chapman J.A."/>
            <person name="Shapiro H."/>
            <person name="Aerts A."/>
            <person name="Otillar R.P."/>
            <person name="Terry A.Y."/>
            <person name="Boore J.L."/>
            <person name="Simakov O."/>
            <person name="Marletaz F."/>
            <person name="Cho S.-J."/>
            <person name="Edsinger-Gonzales E."/>
            <person name="Havlak P."/>
            <person name="Kuo D.-H."/>
            <person name="Larsson T."/>
            <person name="Lv J."/>
            <person name="Arendt D."/>
            <person name="Savage R."/>
            <person name="Osoegawa K."/>
            <person name="de Jong P."/>
            <person name="Lindberg D.R."/>
            <person name="Seaver E.C."/>
            <person name="Weisblat D.A."/>
            <person name="Putnam N.H."/>
            <person name="Grigoriev I.V."/>
            <person name="Rokhsar D.S."/>
        </authorList>
    </citation>
    <scope>NUCLEOTIDE SEQUENCE</scope>
</reference>
<keyword evidence="4" id="KW-1185">Reference proteome</keyword>
<gene>
    <name evidence="3" type="primary">20202050</name>
    <name evidence="2" type="ORF">HELRODRAFT_167713</name>
</gene>
<reference evidence="3" key="3">
    <citation type="submission" date="2015-06" db="UniProtKB">
        <authorList>
            <consortium name="EnsemblMetazoa"/>
        </authorList>
    </citation>
    <scope>IDENTIFICATION</scope>
</reference>
<dbReference type="Proteomes" id="UP000015101">
    <property type="component" value="Unassembled WGS sequence"/>
</dbReference>
<feature type="signal peptide" evidence="1">
    <location>
        <begin position="1"/>
        <end position="19"/>
    </location>
</feature>
<dbReference type="STRING" id="6412.T1EZQ0"/>
<evidence type="ECO:0000313" key="2">
    <source>
        <dbReference type="EMBL" id="ESO09894.1"/>
    </source>
</evidence>
<dbReference type="CTD" id="20202050"/>
<dbReference type="RefSeq" id="XP_009011708.1">
    <property type="nucleotide sequence ID" value="XM_009013460.1"/>
</dbReference>
<sequence>MTLFLGLVIIFTFGKTVLSSRFLESECQYLMKSGSCNYYKCLNEAAPCGHDHDFGYEYCERFDHHGDSLTADATRWVNSSRVCVMELMSKIDFLDTPCSEIKSLMKNYHKTCDIKAGLCSFKLIYQNFNTFKDVAKTKAGPVYFLNSMKGCPAHLFKTGSRWVKENVKFNSEFGVHRYKYICPSVPQTKVVCNVTSVIL</sequence>
<organism evidence="3 4">
    <name type="scientific">Helobdella robusta</name>
    <name type="common">Californian leech</name>
    <dbReference type="NCBI Taxonomy" id="6412"/>
    <lineage>
        <taxon>Eukaryota</taxon>
        <taxon>Metazoa</taxon>
        <taxon>Spiralia</taxon>
        <taxon>Lophotrochozoa</taxon>
        <taxon>Annelida</taxon>
        <taxon>Clitellata</taxon>
        <taxon>Hirudinea</taxon>
        <taxon>Rhynchobdellida</taxon>
        <taxon>Glossiphoniidae</taxon>
        <taxon>Helobdella</taxon>
    </lineage>
</organism>
<dbReference type="GeneID" id="20202050"/>
<dbReference type="OrthoDB" id="9970481at2759"/>
<dbReference type="EMBL" id="AMQM01002834">
    <property type="status" value="NOT_ANNOTATED_CDS"/>
    <property type="molecule type" value="Genomic_DNA"/>
</dbReference>
<feature type="chain" id="PRO_5010980135" description="Phospholipase A2 domain-containing protein" evidence="1">
    <location>
        <begin position="20"/>
        <end position="199"/>
    </location>
</feature>
<reference evidence="2 4" key="2">
    <citation type="journal article" date="2013" name="Nature">
        <title>Insights into bilaterian evolution from three spiralian genomes.</title>
        <authorList>
            <person name="Simakov O."/>
            <person name="Marletaz F."/>
            <person name="Cho S.J."/>
            <person name="Edsinger-Gonzales E."/>
            <person name="Havlak P."/>
            <person name="Hellsten U."/>
            <person name="Kuo D.H."/>
            <person name="Larsson T."/>
            <person name="Lv J."/>
            <person name="Arendt D."/>
            <person name="Savage R."/>
            <person name="Osoegawa K."/>
            <person name="de Jong P."/>
            <person name="Grimwood J."/>
            <person name="Chapman J.A."/>
            <person name="Shapiro H."/>
            <person name="Aerts A."/>
            <person name="Otillar R.P."/>
            <person name="Terry A.Y."/>
            <person name="Boore J.L."/>
            <person name="Grigoriev I.V."/>
            <person name="Lindberg D.R."/>
            <person name="Seaver E.C."/>
            <person name="Weisblat D.A."/>
            <person name="Putnam N.H."/>
            <person name="Rokhsar D.S."/>
        </authorList>
    </citation>
    <scope>NUCLEOTIDE SEQUENCE</scope>
</reference>
<keyword evidence="1" id="KW-0732">Signal</keyword>
<protein>
    <recommendedName>
        <fullName evidence="5">Phospholipase A2 domain-containing protein</fullName>
    </recommendedName>
</protein>
<dbReference type="KEGG" id="hro:HELRODRAFT_167713"/>
<name>T1EZQ0_HELRO</name>
<dbReference type="EnsemblMetazoa" id="HelroT167713">
    <property type="protein sequence ID" value="HelroP167713"/>
    <property type="gene ID" value="HelroG167713"/>
</dbReference>
<dbReference type="InParanoid" id="T1EZQ0"/>
<proteinExistence type="predicted"/>
<evidence type="ECO:0000313" key="3">
    <source>
        <dbReference type="EnsemblMetazoa" id="HelroP167713"/>
    </source>
</evidence>
<dbReference type="HOGENOM" id="CLU_1373573_0_0_1"/>
<evidence type="ECO:0008006" key="5">
    <source>
        <dbReference type="Google" id="ProtNLM"/>
    </source>
</evidence>
<dbReference type="EMBL" id="KB095905">
    <property type="protein sequence ID" value="ESO09894.1"/>
    <property type="molecule type" value="Genomic_DNA"/>
</dbReference>
<accession>T1EZQ0</accession>
<evidence type="ECO:0000256" key="1">
    <source>
        <dbReference type="SAM" id="SignalP"/>
    </source>
</evidence>
<evidence type="ECO:0000313" key="4">
    <source>
        <dbReference type="Proteomes" id="UP000015101"/>
    </source>
</evidence>